<reference evidence="1" key="1">
    <citation type="submission" date="2022-10" db="EMBL/GenBank/DDBJ databases">
        <title>Genome Sequence of Xylaria curta.</title>
        <authorList>
            <person name="Buettner E."/>
        </authorList>
    </citation>
    <scope>NUCLEOTIDE SEQUENCE</scope>
    <source>
        <strain evidence="1">Babe10</strain>
    </source>
</reference>
<keyword evidence="2" id="KW-1185">Reference proteome</keyword>
<comment type="caution">
    <text evidence="1">The sequence shown here is derived from an EMBL/GenBank/DDBJ whole genome shotgun (WGS) entry which is preliminary data.</text>
</comment>
<protein>
    <submittedName>
        <fullName evidence="1">Uncharacterized protein</fullName>
    </submittedName>
</protein>
<evidence type="ECO:0000313" key="1">
    <source>
        <dbReference type="EMBL" id="KAJ2968964.1"/>
    </source>
</evidence>
<dbReference type="Proteomes" id="UP001143856">
    <property type="component" value="Unassembled WGS sequence"/>
</dbReference>
<sequence>MADFDRNVLDFYGISTLMPTTWPSEKNDKADDSDSDREQQKKKLNRRKSRYDALERAVSNRSSIVAGSETSASGVSNLVQRDEPDPLGSSDSVVRTLKDLGVPIQDDTRLRKSSRAPDPTTNAQTYRHSSSQAIAFYYPRPASLQPCFSPRCTPMPTRSRY</sequence>
<accession>A0ACC1MRT3</accession>
<evidence type="ECO:0000313" key="2">
    <source>
        <dbReference type="Proteomes" id="UP001143856"/>
    </source>
</evidence>
<name>A0ACC1MRT3_9PEZI</name>
<dbReference type="EMBL" id="JAPDGR010004160">
    <property type="protein sequence ID" value="KAJ2968964.1"/>
    <property type="molecule type" value="Genomic_DNA"/>
</dbReference>
<proteinExistence type="predicted"/>
<gene>
    <name evidence="1" type="ORF">NUW58_g10102</name>
</gene>
<organism evidence="1 2">
    <name type="scientific">Xylaria curta</name>
    <dbReference type="NCBI Taxonomy" id="42375"/>
    <lineage>
        <taxon>Eukaryota</taxon>
        <taxon>Fungi</taxon>
        <taxon>Dikarya</taxon>
        <taxon>Ascomycota</taxon>
        <taxon>Pezizomycotina</taxon>
        <taxon>Sordariomycetes</taxon>
        <taxon>Xylariomycetidae</taxon>
        <taxon>Xylariales</taxon>
        <taxon>Xylariaceae</taxon>
        <taxon>Xylaria</taxon>
    </lineage>
</organism>